<dbReference type="PANTHER" id="PTHR12280">
    <property type="entry name" value="PANTOTHENATE KINASE"/>
    <property type="match status" value="1"/>
</dbReference>
<keyword evidence="10" id="KW-0479">Metal-binding</keyword>
<dbReference type="InterPro" id="IPR004567">
    <property type="entry name" value="Type_II_PanK"/>
</dbReference>
<accession>A0A139A616</accession>
<dbReference type="Gene3D" id="3.40.50.10880">
    <property type="entry name" value="Uncharacterised protein PF01937, DUF89, domain 3"/>
    <property type="match status" value="1"/>
</dbReference>
<keyword evidence="8" id="KW-0533">Nickel</keyword>
<dbReference type="CDD" id="cd24123">
    <property type="entry name" value="ASKHA_NBD_PanK-II_Pank4"/>
    <property type="match status" value="1"/>
</dbReference>
<dbReference type="EC" id="2.7.1.33" evidence="6"/>
<evidence type="ECO:0000256" key="16">
    <source>
        <dbReference type="ARBA" id="ARBA00023211"/>
    </source>
</evidence>
<evidence type="ECO:0000256" key="1">
    <source>
        <dbReference type="ARBA" id="ARBA00001206"/>
    </source>
</evidence>
<keyword evidence="14" id="KW-0067">ATP-binding</keyword>
<comment type="pathway">
    <text evidence="5">Cofactor biosynthesis; coenzyme A biosynthesis; CoA from (R)-pantothenate: step 1/5.</text>
</comment>
<evidence type="ECO:0000313" key="19">
    <source>
        <dbReference type="EMBL" id="KXS12164.1"/>
    </source>
</evidence>
<keyword evidence="12" id="KW-0418">Kinase</keyword>
<dbReference type="Proteomes" id="UP000070544">
    <property type="component" value="Unassembled WGS sequence"/>
</dbReference>
<dbReference type="SUPFAM" id="SSF53067">
    <property type="entry name" value="Actin-like ATPase domain"/>
    <property type="match status" value="2"/>
</dbReference>
<comment type="cofactor">
    <cofactor evidence="2">
        <name>Mn(2+)</name>
        <dbReference type="ChEBI" id="CHEBI:29035"/>
    </cofactor>
</comment>
<evidence type="ECO:0000256" key="4">
    <source>
        <dbReference type="ARBA" id="ARBA00004496"/>
    </source>
</evidence>
<dbReference type="GO" id="GO:0005634">
    <property type="term" value="C:nucleus"/>
    <property type="evidence" value="ECO:0007669"/>
    <property type="project" value="TreeGrafter"/>
</dbReference>
<comment type="cofactor">
    <cofactor evidence="3">
        <name>Ni(2+)</name>
        <dbReference type="ChEBI" id="CHEBI:49786"/>
    </cofactor>
</comment>
<evidence type="ECO:0000256" key="9">
    <source>
        <dbReference type="ARBA" id="ARBA00022679"/>
    </source>
</evidence>
<evidence type="ECO:0000256" key="8">
    <source>
        <dbReference type="ARBA" id="ARBA00022596"/>
    </source>
</evidence>
<dbReference type="OMA" id="LNEYKYW"/>
<dbReference type="Pfam" id="PF01937">
    <property type="entry name" value="ARMT1-like_dom"/>
    <property type="match status" value="1"/>
</dbReference>
<dbReference type="GO" id="GO:0005524">
    <property type="term" value="F:ATP binding"/>
    <property type="evidence" value="ECO:0007669"/>
    <property type="project" value="UniProtKB-KW"/>
</dbReference>
<evidence type="ECO:0000256" key="11">
    <source>
        <dbReference type="ARBA" id="ARBA00022741"/>
    </source>
</evidence>
<evidence type="ECO:0000259" key="18">
    <source>
        <dbReference type="Pfam" id="PF01937"/>
    </source>
</evidence>
<evidence type="ECO:0000256" key="13">
    <source>
        <dbReference type="ARBA" id="ARBA00022801"/>
    </source>
</evidence>
<dbReference type="GO" id="GO:0004594">
    <property type="term" value="F:pantothenate kinase activity"/>
    <property type="evidence" value="ECO:0007669"/>
    <property type="project" value="UniProtKB-EC"/>
</dbReference>
<proteinExistence type="inferred from homology"/>
<dbReference type="Gene3D" id="3.30.420.510">
    <property type="match status" value="1"/>
</dbReference>
<dbReference type="AlphaFoldDB" id="A0A139A616"/>
<keyword evidence="13" id="KW-0378">Hydrolase</keyword>
<keyword evidence="15" id="KW-0173">Coenzyme A biosynthesis</keyword>
<dbReference type="InterPro" id="IPR035073">
    <property type="entry name" value="At2g17340_3_helix_bundle"/>
</dbReference>
<dbReference type="InterPro" id="IPR002791">
    <property type="entry name" value="ARMT1-like_metal-bd"/>
</dbReference>
<dbReference type="PANTHER" id="PTHR12280:SF20">
    <property type="entry name" value="4'-PHOSPHOPANTETHEINE PHOSPHATASE"/>
    <property type="match status" value="1"/>
</dbReference>
<comment type="catalytic activity">
    <reaction evidence="1">
        <text>(R)-pantothenate + ATP = (R)-4'-phosphopantothenate + ADP + H(+)</text>
        <dbReference type="Rhea" id="RHEA:16373"/>
        <dbReference type="ChEBI" id="CHEBI:10986"/>
        <dbReference type="ChEBI" id="CHEBI:15378"/>
        <dbReference type="ChEBI" id="CHEBI:29032"/>
        <dbReference type="ChEBI" id="CHEBI:30616"/>
        <dbReference type="ChEBI" id="CHEBI:456216"/>
        <dbReference type="EC" id="2.7.1.33"/>
    </reaction>
</comment>
<dbReference type="GO" id="GO:0016787">
    <property type="term" value="F:hydrolase activity"/>
    <property type="evidence" value="ECO:0007669"/>
    <property type="project" value="UniProtKB-KW"/>
</dbReference>
<evidence type="ECO:0000256" key="17">
    <source>
        <dbReference type="ARBA" id="ARBA00060870"/>
    </source>
</evidence>
<feature type="domain" description="Damage-control phosphatase ARMT1-like metal-binding" evidence="18">
    <location>
        <begin position="472"/>
        <end position="750"/>
    </location>
</feature>
<reference evidence="19 20" key="1">
    <citation type="journal article" date="2015" name="Genome Biol. Evol.">
        <title>Phylogenomic analyses indicate that early fungi evolved digesting cell walls of algal ancestors of land plants.</title>
        <authorList>
            <person name="Chang Y."/>
            <person name="Wang S."/>
            <person name="Sekimoto S."/>
            <person name="Aerts A.L."/>
            <person name="Choi C."/>
            <person name="Clum A."/>
            <person name="LaButti K.M."/>
            <person name="Lindquist E.A."/>
            <person name="Yee Ngan C."/>
            <person name="Ohm R.A."/>
            <person name="Salamov A.A."/>
            <person name="Grigoriev I.V."/>
            <person name="Spatafora J.W."/>
            <person name="Berbee M.L."/>
        </authorList>
    </citation>
    <scope>NUCLEOTIDE SEQUENCE [LARGE SCALE GENOMIC DNA]</scope>
    <source>
        <strain evidence="19 20">JEL478</strain>
    </source>
</reference>
<dbReference type="Gene3D" id="1.20.1700.10">
    <property type="entry name" value="AF1104-like"/>
    <property type="match status" value="1"/>
</dbReference>
<gene>
    <name evidence="19" type="ORF">M427DRAFT_59693</name>
</gene>
<dbReference type="InterPro" id="IPR043129">
    <property type="entry name" value="ATPase_NBD"/>
</dbReference>
<evidence type="ECO:0000256" key="10">
    <source>
        <dbReference type="ARBA" id="ARBA00022723"/>
    </source>
</evidence>
<evidence type="ECO:0000256" key="14">
    <source>
        <dbReference type="ARBA" id="ARBA00022840"/>
    </source>
</evidence>
<dbReference type="GO" id="GO:0005829">
    <property type="term" value="C:cytosol"/>
    <property type="evidence" value="ECO:0007669"/>
    <property type="project" value="TreeGrafter"/>
</dbReference>
<keyword evidence="16" id="KW-0464">Manganese</keyword>
<dbReference type="Pfam" id="PF03630">
    <property type="entry name" value="Fumble"/>
    <property type="match status" value="1"/>
</dbReference>
<keyword evidence="20" id="KW-1185">Reference proteome</keyword>
<dbReference type="SUPFAM" id="SSF111321">
    <property type="entry name" value="AF1104-like"/>
    <property type="match status" value="1"/>
</dbReference>
<keyword evidence="7" id="KW-0963">Cytoplasm</keyword>
<dbReference type="Gene3D" id="3.30.420.40">
    <property type="match status" value="1"/>
</dbReference>
<dbReference type="NCBIfam" id="TIGR00555">
    <property type="entry name" value="panK_eukar"/>
    <property type="match status" value="1"/>
</dbReference>
<evidence type="ECO:0000256" key="12">
    <source>
        <dbReference type="ARBA" id="ARBA00022777"/>
    </source>
</evidence>
<evidence type="ECO:0000256" key="7">
    <source>
        <dbReference type="ARBA" id="ARBA00022490"/>
    </source>
</evidence>
<comment type="similarity">
    <text evidence="17">Belongs to the type II pantothenate kinase family.</text>
</comment>
<evidence type="ECO:0000256" key="6">
    <source>
        <dbReference type="ARBA" id="ARBA00012102"/>
    </source>
</evidence>
<dbReference type="FunFam" id="3.30.420.40:FF:000025">
    <property type="entry name" value="pantothenate kinase 2, mitochondrial"/>
    <property type="match status" value="1"/>
</dbReference>
<dbReference type="OrthoDB" id="498611at2759"/>
<keyword evidence="11" id="KW-0547">Nucleotide-binding</keyword>
<evidence type="ECO:0000256" key="15">
    <source>
        <dbReference type="ARBA" id="ARBA00022993"/>
    </source>
</evidence>
<protein>
    <recommendedName>
        <fullName evidence="6">pantothenate kinase</fullName>
        <ecNumber evidence="6">2.7.1.33</ecNumber>
    </recommendedName>
</protein>
<dbReference type="InterPro" id="IPR036075">
    <property type="entry name" value="ARMT-1-like_metal-bd_sf"/>
</dbReference>
<dbReference type="GO" id="GO:0015937">
    <property type="term" value="P:coenzyme A biosynthetic process"/>
    <property type="evidence" value="ECO:0007669"/>
    <property type="project" value="UniProtKB-KW"/>
</dbReference>
<comment type="subcellular location">
    <subcellularLocation>
        <location evidence="4">Cytoplasm</location>
    </subcellularLocation>
</comment>
<keyword evidence="9" id="KW-0808">Transferase</keyword>
<organism evidence="19 20">
    <name type="scientific">Gonapodya prolifera (strain JEL478)</name>
    <name type="common">Monoblepharis prolifera</name>
    <dbReference type="NCBI Taxonomy" id="1344416"/>
    <lineage>
        <taxon>Eukaryota</taxon>
        <taxon>Fungi</taxon>
        <taxon>Fungi incertae sedis</taxon>
        <taxon>Chytridiomycota</taxon>
        <taxon>Chytridiomycota incertae sedis</taxon>
        <taxon>Monoblepharidomycetes</taxon>
        <taxon>Monoblepharidales</taxon>
        <taxon>Gonapodyaceae</taxon>
        <taxon>Gonapodya</taxon>
    </lineage>
</organism>
<evidence type="ECO:0000256" key="2">
    <source>
        <dbReference type="ARBA" id="ARBA00001936"/>
    </source>
</evidence>
<dbReference type="STRING" id="1344416.A0A139A616"/>
<dbReference type="EMBL" id="KQ965790">
    <property type="protein sequence ID" value="KXS12164.1"/>
    <property type="molecule type" value="Genomic_DNA"/>
</dbReference>
<evidence type="ECO:0000256" key="5">
    <source>
        <dbReference type="ARBA" id="ARBA00005225"/>
    </source>
</evidence>
<sequence length="753" mass="83125">MASNHNGNASLEPLFGVDSEGAKIGAANSSNDANAIMFPKLSFADQISLDIGGSLTKVVWFSRGGGGPNSGGRLNFRRFETESIHECLDFVDTLLDSVDVDEPSQSNNKDVASQKIPRNLRTILATGGGAFKYKELIERRLNVIVQSEDEMECLLTGLNFLLKEIPDECFSYDEARAGEPVVFEQISSQLYPYMLVNIGSGVSLLKVSGEDQFERISGTSVGGGTLWGLLSLLTPAQTYDDMLELSKLGDNKGVDMLVGDIYGSDYSRVGLKVTTIASSFGKVFKKPAEERRSTKPEDICQSLLYMISNNIGQIAYLNAQLHGIERIFFGGSFIRGHSPTMNTLSFAVNFWSRGKMRAFFLRHEGYLGAVGAFLKHTPKRLRSGSFYENFTLADRKTAASLSAVGTLDVAPTPLVSFPLLADGSLYQPDTMELPSNPRLTQEWINILEKNLHQLVEMALTWSNSASDNTKAELFESTYRNHLARLREEPHAYGTPSVRSFLILREMTLHEMGFFDIYEHVKRSENEAALEAYDMVVKKTDQISDETERLTELIENVAAGNMFDWGSTQIIEMLKQGDLNFDSAKLKVKRSAKWWQASGLVDRLLNEPAPKRVLMFVDNSGADILLGVLPFIRALLRKGSEVILAANTYPAVNDVTVSELHEILTSVGSKDAIVFDAYQSGRLRAMGNGSGSPCLDLRRVDRELAVEASKADFVIIEGMGRAIHTNLFVEFSVESLKIAVFKNKSIADYVGAEC</sequence>
<evidence type="ECO:0000256" key="3">
    <source>
        <dbReference type="ARBA" id="ARBA00001967"/>
    </source>
</evidence>
<evidence type="ECO:0000313" key="20">
    <source>
        <dbReference type="Proteomes" id="UP000070544"/>
    </source>
</evidence>
<dbReference type="GO" id="GO:0046872">
    <property type="term" value="F:metal ion binding"/>
    <property type="evidence" value="ECO:0007669"/>
    <property type="project" value="UniProtKB-KW"/>
</dbReference>
<name>A0A139A616_GONPJ</name>